<gene>
    <name evidence="11" type="ORF">E3W66_04280</name>
</gene>
<feature type="domain" description="Mechanosensitive ion channel MscS" evidence="8">
    <location>
        <begin position="176"/>
        <end position="245"/>
    </location>
</feature>
<comment type="caution">
    <text evidence="11">The sequence shown here is derived from an EMBL/GenBank/DDBJ whole genome shotgun (WGS) entry which is preliminary data.</text>
</comment>
<dbReference type="PANTHER" id="PTHR43634">
    <property type="entry name" value="OW CONDUCTANCE MECHANOSENSITIVE CHANNEL"/>
    <property type="match status" value="1"/>
</dbReference>
<dbReference type="SUPFAM" id="SSF82861">
    <property type="entry name" value="Mechanosensitive channel protein MscS (YggB), transmembrane region"/>
    <property type="match status" value="1"/>
</dbReference>
<reference evidence="11 12" key="1">
    <citation type="submission" date="2019-03" db="EMBL/GenBank/DDBJ databases">
        <title>Draft genome of Gammaproteobacteria bacterium LSUCC0057, a member of the SAR92 clade.</title>
        <authorList>
            <person name="Lanclos V.C."/>
            <person name="Doiron C."/>
            <person name="Henson M.W."/>
            <person name="Thrash J.C."/>
        </authorList>
    </citation>
    <scope>NUCLEOTIDE SEQUENCE [LARGE SCALE GENOMIC DNA]</scope>
    <source>
        <strain evidence="11 12">LSUCC0057</strain>
    </source>
</reference>
<evidence type="ECO:0000256" key="2">
    <source>
        <dbReference type="ARBA" id="ARBA00008017"/>
    </source>
</evidence>
<evidence type="ECO:0000313" key="12">
    <source>
        <dbReference type="Proteomes" id="UP000298133"/>
    </source>
</evidence>
<evidence type="ECO:0000256" key="7">
    <source>
        <dbReference type="SAM" id="Phobius"/>
    </source>
</evidence>
<evidence type="ECO:0000259" key="9">
    <source>
        <dbReference type="Pfam" id="PF21082"/>
    </source>
</evidence>
<dbReference type="Pfam" id="PF21082">
    <property type="entry name" value="MS_channel_3rd"/>
    <property type="match status" value="1"/>
</dbReference>
<comment type="similarity">
    <text evidence="2">Belongs to the MscS (TC 1.A.23) family.</text>
</comment>
<dbReference type="Gene3D" id="1.10.287.1260">
    <property type="match status" value="1"/>
</dbReference>
<dbReference type="OrthoDB" id="9775207at2"/>
<keyword evidence="6 7" id="KW-0472">Membrane</keyword>
<name>A0A4Y8UP07_9GAMM</name>
<dbReference type="SUPFAM" id="SSF50182">
    <property type="entry name" value="Sm-like ribonucleoproteins"/>
    <property type="match status" value="1"/>
</dbReference>
<dbReference type="InterPro" id="IPR011014">
    <property type="entry name" value="MscS_channel_TM-2"/>
</dbReference>
<dbReference type="Pfam" id="PF00924">
    <property type="entry name" value="MS_channel_2nd"/>
    <property type="match status" value="1"/>
</dbReference>
<evidence type="ECO:0000256" key="5">
    <source>
        <dbReference type="ARBA" id="ARBA00022989"/>
    </source>
</evidence>
<dbReference type="Gene3D" id="3.30.70.100">
    <property type="match status" value="1"/>
</dbReference>
<dbReference type="InterPro" id="IPR023408">
    <property type="entry name" value="MscS_beta-dom_sf"/>
</dbReference>
<feature type="transmembrane region" description="Helical" evidence="7">
    <location>
        <begin position="54"/>
        <end position="74"/>
    </location>
</feature>
<keyword evidence="3" id="KW-1003">Cell membrane</keyword>
<organism evidence="11 12">
    <name type="scientific">Gammaproteobacteria bacterium LSUCC0057</name>
    <dbReference type="NCBI Taxonomy" id="2559237"/>
    <lineage>
        <taxon>Bacteria</taxon>
        <taxon>Pseudomonadati</taxon>
        <taxon>Pseudomonadota</taxon>
        <taxon>Gammaproteobacteria</taxon>
        <taxon>Cellvibrionales</taxon>
        <taxon>Porticoccaceae</taxon>
        <taxon>SAR92 clade</taxon>
    </lineage>
</organism>
<dbReference type="PROSITE" id="PS01246">
    <property type="entry name" value="UPF0003"/>
    <property type="match status" value="1"/>
</dbReference>
<dbReference type="InterPro" id="IPR010920">
    <property type="entry name" value="LSM_dom_sf"/>
</dbReference>
<evidence type="ECO:0000256" key="3">
    <source>
        <dbReference type="ARBA" id="ARBA00022475"/>
    </source>
</evidence>
<evidence type="ECO:0000313" key="11">
    <source>
        <dbReference type="EMBL" id="TFH69369.1"/>
    </source>
</evidence>
<dbReference type="GO" id="GO:0008381">
    <property type="term" value="F:mechanosensitive monoatomic ion channel activity"/>
    <property type="evidence" value="ECO:0007669"/>
    <property type="project" value="UniProtKB-ARBA"/>
</dbReference>
<dbReference type="InterPro" id="IPR006686">
    <property type="entry name" value="MscS_channel_CS"/>
</dbReference>
<dbReference type="InterPro" id="IPR011066">
    <property type="entry name" value="MscS_channel_C_sf"/>
</dbReference>
<evidence type="ECO:0000259" key="8">
    <source>
        <dbReference type="Pfam" id="PF00924"/>
    </source>
</evidence>
<evidence type="ECO:0000256" key="4">
    <source>
        <dbReference type="ARBA" id="ARBA00022692"/>
    </source>
</evidence>
<keyword evidence="5 7" id="KW-1133">Transmembrane helix</keyword>
<dbReference type="GO" id="GO:0005886">
    <property type="term" value="C:plasma membrane"/>
    <property type="evidence" value="ECO:0007669"/>
    <property type="project" value="UniProtKB-SubCell"/>
</dbReference>
<dbReference type="Pfam" id="PF25237">
    <property type="entry name" value="MSL2_3"/>
    <property type="match status" value="1"/>
</dbReference>
<feature type="domain" description="Mechanosensitive ion channel MscS C-terminal" evidence="9">
    <location>
        <begin position="254"/>
        <end position="337"/>
    </location>
</feature>
<evidence type="ECO:0000256" key="1">
    <source>
        <dbReference type="ARBA" id="ARBA00004651"/>
    </source>
</evidence>
<dbReference type="InterPro" id="IPR045042">
    <property type="entry name" value="YnaI-like"/>
</dbReference>
<comment type="subcellular location">
    <subcellularLocation>
        <location evidence="1">Cell membrane</location>
        <topology evidence="1">Multi-pass membrane protein</topology>
    </subcellularLocation>
</comment>
<evidence type="ECO:0000256" key="6">
    <source>
        <dbReference type="ARBA" id="ARBA00023136"/>
    </source>
</evidence>
<feature type="transmembrane region" description="Helical" evidence="7">
    <location>
        <begin position="12"/>
        <end position="33"/>
    </location>
</feature>
<keyword evidence="4 7" id="KW-0812">Transmembrane</keyword>
<keyword evidence="12" id="KW-1185">Reference proteome</keyword>
<feature type="transmembrane region" description="Helical" evidence="7">
    <location>
        <begin position="86"/>
        <end position="107"/>
    </location>
</feature>
<dbReference type="EMBL" id="SPIA01000001">
    <property type="protein sequence ID" value="TFH69369.1"/>
    <property type="molecule type" value="Genomic_DNA"/>
</dbReference>
<feature type="domain" description="Mechanosensitive channel protein 2/3 transmembrane" evidence="10">
    <location>
        <begin position="86"/>
        <end position="174"/>
    </location>
</feature>
<sequence>MKLLAGEKYGWMLEMFILVTAVLVLARLVNFAIDKLEAKASHSKTLWDDALIEACRRPLVWLIWIVGINFAATIASEQLDSGWTPFLLYVNKLAVVALFALFLVNFINRAEQNLITPEPGEKPRDAMTIKAVAKVLRASVLVTAALIGMQLFGFSISGLLAFGGVGGLAIGFAAQDLLSNFFGGLMIYLDRPFKVGDWVRSPDRNIEGTVEDIGWRLTRIRTFDKRPLYVPNSIFASISLENPTRMSNRRIKETIGVRYDDVAVLPVILADVEAMLRSHEAIDTNQTLMVNFNEFGPSSLDFFIYTFTKTTVWTEFHQIKQDVLLKIAAIIAQHGAEVAFPTRTLHMVDSAAGAE</sequence>
<evidence type="ECO:0000259" key="10">
    <source>
        <dbReference type="Pfam" id="PF25237"/>
    </source>
</evidence>
<dbReference type="PANTHER" id="PTHR43634:SF2">
    <property type="entry name" value="LOW CONDUCTANCE MECHANOSENSITIVE CHANNEL YNAI"/>
    <property type="match status" value="1"/>
</dbReference>
<feature type="transmembrane region" description="Helical" evidence="7">
    <location>
        <begin position="140"/>
        <end position="162"/>
    </location>
</feature>
<protein>
    <submittedName>
        <fullName evidence="11">Mechanosensitive ion channel family protein</fullName>
    </submittedName>
</protein>
<dbReference type="Gene3D" id="2.30.30.60">
    <property type="match status" value="1"/>
</dbReference>
<dbReference type="InterPro" id="IPR057483">
    <property type="entry name" value="MSL2/3_TM_dom"/>
</dbReference>
<dbReference type="InterPro" id="IPR006685">
    <property type="entry name" value="MscS_channel_2nd"/>
</dbReference>
<dbReference type="Proteomes" id="UP000298133">
    <property type="component" value="Unassembled WGS sequence"/>
</dbReference>
<accession>A0A4Y8UP07</accession>
<dbReference type="InterPro" id="IPR049278">
    <property type="entry name" value="MS_channel_C"/>
</dbReference>
<proteinExistence type="inferred from homology"/>
<dbReference type="SUPFAM" id="SSF82689">
    <property type="entry name" value="Mechanosensitive channel protein MscS (YggB), C-terminal domain"/>
    <property type="match status" value="1"/>
</dbReference>
<dbReference type="AlphaFoldDB" id="A0A4Y8UP07"/>